<dbReference type="Proteomes" id="UP000678393">
    <property type="component" value="Unassembled WGS sequence"/>
</dbReference>
<dbReference type="PANTHER" id="PTHR10073:SF47">
    <property type="entry name" value="DNA MISMATCH REPAIR PROTEIN MLH3"/>
    <property type="match status" value="1"/>
</dbReference>
<dbReference type="InterPro" id="IPR037198">
    <property type="entry name" value="MutL_C_sf"/>
</dbReference>
<dbReference type="GO" id="GO:0016887">
    <property type="term" value="F:ATP hydrolysis activity"/>
    <property type="evidence" value="ECO:0007669"/>
    <property type="project" value="InterPro"/>
</dbReference>
<dbReference type="GO" id="GO:0032300">
    <property type="term" value="C:mismatch repair complex"/>
    <property type="evidence" value="ECO:0007669"/>
    <property type="project" value="InterPro"/>
</dbReference>
<dbReference type="SMART" id="SM00853">
    <property type="entry name" value="MutL_C"/>
    <property type="match status" value="1"/>
</dbReference>
<dbReference type="SUPFAM" id="SSF118116">
    <property type="entry name" value="DNA mismatch repair protein MutL"/>
    <property type="match status" value="1"/>
</dbReference>
<feature type="domain" description="MutL C-terminal dimerisation" evidence="1">
    <location>
        <begin position="143"/>
        <end position="324"/>
    </location>
</feature>
<name>A0A8S4A499_9EUPU</name>
<organism evidence="2 3">
    <name type="scientific">Candidula unifasciata</name>
    <dbReference type="NCBI Taxonomy" id="100452"/>
    <lineage>
        <taxon>Eukaryota</taxon>
        <taxon>Metazoa</taxon>
        <taxon>Spiralia</taxon>
        <taxon>Lophotrochozoa</taxon>
        <taxon>Mollusca</taxon>
        <taxon>Gastropoda</taxon>
        <taxon>Heterobranchia</taxon>
        <taxon>Euthyneura</taxon>
        <taxon>Panpulmonata</taxon>
        <taxon>Eupulmonata</taxon>
        <taxon>Stylommatophora</taxon>
        <taxon>Helicina</taxon>
        <taxon>Helicoidea</taxon>
        <taxon>Geomitridae</taxon>
        <taxon>Candidula</taxon>
    </lineage>
</organism>
<comment type="caution">
    <text evidence="2">The sequence shown here is derived from an EMBL/GenBank/DDBJ whole genome shotgun (WGS) entry which is preliminary data.</text>
</comment>
<evidence type="ECO:0000313" key="2">
    <source>
        <dbReference type="EMBL" id="CAG5134855.1"/>
    </source>
</evidence>
<keyword evidence="3" id="KW-1185">Reference proteome</keyword>
<gene>
    <name evidence="2" type="ORF">CUNI_LOCUS20413</name>
</gene>
<dbReference type="GO" id="GO:0006298">
    <property type="term" value="P:mismatch repair"/>
    <property type="evidence" value="ECO:0007669"/>
    <property type="project" value="InterPro"/>
</dbReference>
<reference evidence="2" key="1">
    <citation type="submission" date="2021-04" db="EMBL/GenBank/DDBJ databases">
        <authorList>
            <consortium name="Molecular Ecology Group"/>
        </authorList>
    </citation>
    <scope>NUCLEOTIDE SEQUENCE</scope>
</reference>
<dbReference type="InterPro" id="IPR042121">
    <property type="entry name" value="MutL_C_regsub"/>
</dbReference>
<feature type="non-terminal residue" evidence="2">
    <location>
        <position position="383"/>
    </location>
</feature>
<dbReference type="Gene3D" id="3.30.1370.100">
    <property type="entry name" value="MutL, C-terminal domain, regulatory subdomain"/>
    <property type="match status" value="1"/>
</dbReference>
<evidence type="ECO:0000313" key="3">
    <source>
        <dbReference type="Proteomes" id="UP000678393"/>
    </source>
</evidence>
<sequence>TRTFVSNLSGHIGNEEQWQQLSSQTQKEMLGIHSELTDTAVKGPAIFTDTEKQAFKDLVTSHFKQEENEALSKWRKGERPVYDRNAEADVSGMMAKWTNPVFLNYKQPGLLADSCPSDTVPRSCFHSLSSVDFTKNLLDKVKVVGQLDNKFIVSLIDNPDSSKATRPKCSSLLVLFDQHAVHERIRLEHFTKECYEVKGGERTDRIKRSEIKPAQSVTMDQDDLRIMRAFSDEFSRIGVNFSVDKTSRNTIHITSLPLCLMEKDANELKKNKVANVVETVENLIKEHIELLKSTSGACGRLPLTIHRVLCSQACHGAVKFGDKLTAQECKDLLSSLSSCNLPFQCAHGRPSLAPLVNLDALERELLVARKPPNLWKISQLIKH</sequence>
<dbReference type="Gene3D" id="3.30.1540.20">
    <property type="entry name" value="MutL, C-terminal domain, dimerisation subdomain"/>
    <property type="match status" value="1"/>
</dbReference>
<dbReference type="InterPro" id="IPR042120">
    <property type="entry name" value="MutL_C_dimsub"/>
</dbReference>
<dbReference type="GO" id="GO:0140664">
    <property type="term" value="F:ATP-dependent DNA damage sensor activity"/>
    <property type="evidence" value="ECO:0007669"/>
    <property type="project" value="InterPro"/>
</dbReference>
<dbReference type="InterPro" id="IPR038973">
    <property type="entry name" value="MutL/Mlh/Pms-like"/>
</dbReference>
<proteinExistence type="predicted"/>
<dbReference type="InterPro" id="IPR014790">
    <property type="entry name" value="MutL_C"/>
</dbReference>
<protein>
    <recommendedName>
        <fullName evidence="1">MutL C-terminal dimerisation domain-containing protein</fullName>
    </recommendedName>
</protein>
<dbReference type="GO" id="GO:0005524">
    <property type="term" value="F:ATP binding"/>
    <property type="evidence" value="ECO:0007669"/>
    <property type="project" value="InterPro"/>
</dbReference>
<dbReference type="AlphaFoldDB" id="A0A8S4A499"/>
<dbReference type="OrthoDB" id="429932at2759"/>
<evidence type="ECO:0000259" key="1">
    <source>
        <dbReference type="SMART" id="SM00853"/>
    </source>
</evidence>
<dbReference type="PANTHER" id="PTHR10073">
    <property type="entry name" value="DNA MISMATCH REPAIR PROTEIN MLH, PMS, MUTL"/>
    <property type="match status" value="1"/>
</dbReference>
<dbReference type="Pfam" id="PF08676">
    <property type="entry name" value="MutL_C"/>
    <property type="match status" value="1"/>
</dbReference>
<accession>A0A8S4A499</accession>
<dbReference type="EMBL" id="CAJHNH020007667">
    <property type="protein sequence ID" value="CAG5134855.1"/>
    <property type="molecule type" value="Genomic_DNA"/>
</dbReference>